<sequence length="439" mass="49696">METPPSSSTFDALEYIEELYTPSSLERAQVVQDFDDQMPTSIRHLEDVYVSETDSNETDGNSIPEMIALGLEIYKNLGYYAILKRPSKDYMKTVQIDINVEMRASLINLLVRVTEMKKLLLRPETLCLTVSYIDRYLSNISINSQQLQLLGLACMMIAWKYVSLKATPKVPVWCHVTGKSYLKDEMLQMESAVLYHLKYEMAVPTAYNFLRHVVWVAETRDRDHLLQLKCLASYIVQLSLLDYAMLRYAPQQVAASAGFLARFILSPSDKPWDAKLREYTLYQPSDLEECVKALHLLYRDGGGTALSAIAAKYSQSKYCSVSKRECPATIPEQFFWAVVGRRSPYLPGDLVGRHALRATYPRTVALGFPRIARSDGLGCSRMASVGWPRSDGLGCPACWDVHGTCNLLYLVGKTWRPSRSPGRHGDLRPTLWISPYLSN</sequence>
<accession>A0A6A2Y9M0</accession>
<dbReference type="FunFam" id="1.10.472.10:FF:000013">
    <property type="entry name" value="Cyclin A1"/>
    <property type="match status" value="1"/>
</dbReference>
<dbReference type="Gene3D" id="1.10.472.10">
    <property type="entry name" value="Cyclin-like"/>
    <property type="match status" value="2"/>
</dbReference>
<evidence type="ECO:0000256" key="4">
    <source>
        <dbReference type="ARBA" id="ARBA00023306"/>
    </source>
</evidence>
<evidence type="ECO:0000256" key="1">
    <source>
        <dbReference type="ARBA" id="ARBA00006955"/>
    </source>
</evidence>
<comment type="caution">
    <text evidence="8">The sequence shown here is derived from an EMBL/GenBank/DDBJ whole genome shotgun (WGS) entry which is preliminary data.</text>
</comment>
<keyword evidence="2" id="KW-0132">Cell division</keyword>
<keyword evidence="3 5" id="KW-0195">Cyclin</keyword>
<organism evidence="8 9">
    <name type="scientific">Hibiscus syriacus</name>
    <name type="common">Rose of Sharon</name>
    <dbReference type="NCBI Taxonomy" id="106335"/>
    <lineage>
        <taxon>Eukaryota</taxon>
        <taxon>Viridiplantae</taxon>
        <taxon>Streptophyta</taxon>
        <taxon>Embryophyta</taxon>
        <taxon>Tracheophyta</taxon>
        <taxon>Spermatophyta</taxon>
        <taxon>Magnoliopsida</taxon>
        <taxon>eudicotyledons</taxon>
        <taxon>Gunneridae</taxon>
        <taxon>Pentapetalae</taxon>
        <taxon>rosids</taxon>
        <taxon>malvids</taxon>
        <taxon>Malvales</taxon>
        <taxon>Malvaceae</taxon>
        <taxon>Malvoideae</taxon>
        <taxon>Hibiscus</taxon>
    </lineage>
</organism>
<dbReference type="SUPFAM" id="SSF47954">
    <property type="entry name" value="Cyclin-like"/>
    <property type="match status" value="2"/>
</dbReference>
<dbReference type="SMART" id="SM00385">
    <property type="entry name" value="CYCLIN"/>
    <property type="match status" value="2"/>
</dbReference>
<proteinExistence type="inferred from homology"/>
<feature type="domain" description="Cyclin-like" evidence="6">
    <location>
        <begin position="208"/>
        <end position="296"/>
    </location>
</feature>
<dbReference type="Pfam" id="PF02984">
    <property type="entry name" value="Cyclin_C"/>
    <property type="match status" value="1"/>
</dbReference>
<dbReference type="AlphaFoldDB" id="A0A6A2Y9M0"/>
<dbReference type="InterPro" id="IPR006671">
    <property type="entry name" value="Cyclin_N"/>
</dbReference>
<feature type="domain" description="Cyclin C-terminal" evidence="7">
    <location>
        <begin position="204"/>
        <end position="327"/>
    </location>
</feature>
<comment type="similarity">
    <text evidence="1">Belongs to the cyclin family. Cyclin AB subfamily.</text>
</comment>
<evidence type="ECO:0000259" key="6">
    <source>
        <dbReference type="SMART" id="SM00385"/>
    </source>
</evidence>
<protein>
    <submittedName>
        <fullName evidence="8">Cyclin A1,1, putative isoform 2</fullName>
    </submittedName>
</protein>
<keyword evidence="9" id="KW-1185">Reference proteome</keyword>
<dbReference type="InterPro" id="IPR039361">
    <property type="entry name" value="Cyclin"/>
</dbReference>
<feature type="domain" description="Cyclin-like" evidence="6">
    <location>
        <begin position="108"/>
        <end position="195"/>
    </location>
</feature>
<dbReference type="SMART" id="SM01332">
    <property type="entry name" value="Cyclin_C"/>
    <property type="match status" value="1"/>
</dbReference>
<dbReference type="Proteomes" id="UP000436088">
    <property type="component" value="Unassembled WGS sequence"/>
</dbReference>
<evidence type="ECO:0000313" key="8">
    <source>
        <dbReference type="EMBL" id="KAE8673966.1"/>
    </source>
</evidence>
<dbReference type="InterPro" id="IPR013763">
    <property type="entry name" value="Cyclin-like_dom"/>
</dbReference>
<dbReference type="Pfam" id="PF00134">
    <property type="entry name" value="Cyclin_N"/>
    <property type="match status" value="1"/>
</dbReference>
<evidence type="ECO:0000313" key="9">
    <source>
        <dbReference type="Proteomes" id="UP000436088"/>
    </source>
</evidence>
<evidence type="ECO:0000259" key="7">
    <source>
        <dbReference type="SMART" id="SM01332"/>
    </source>
</evidence>
<dbReference type="InterPro" id="IPR004367">
    <property type="entry name" value="Cyclin_C-dom"/>
</dbReference>
<reference evidence="8" key="1">
    <citation type="submission" date="2019-09" db="EMBL/GenBank/DDBJ databases">
        <title>Draft genome information of white flower Hibiscus syriacus.</title>
        <authorList>
            <person name="Kim Y.-M."/>
        </authorList>
    </citation>
    <scope>NUCLEOTIDE SEQUENCE [LARGE SCALE GENOMIC DNA]</scope>
    <source>
        <strain evidence="8">YM2019G1</strain>
    </source>
</reference>
<evidence type="ECO:0000256" key="2">
    <source>
        <dbReference type="ARBA" id="ARBA00022618"/>
    </source>
</evidence>
<evidence type="ECO:0000256" key="3">
    <source>
        <dbReference type="ARBA" id="ARBA00023127"/>
    </source>
</evidence>
<name>A0A6A2Y9M0_HIBSY</name>
<evidence type="ECO:0000256" key="5">
    <source>
        <dbReference type="RuleBase" id="RU000383"/>
    </source>
</evidence>
<keyword evidence="4" id="KW-0131">Cell cycle</keyword>
<dbReference type="InterPro" id="IPR036915">
    <property type="entry name" value="Cyclin-like_sf"/>
</dbReference>
<gene>
    <name evidence="8" type="ORF">F3Y22_tig00111769pilonHSYRG00193</name>
</gene>
<dbReference type="GO" id="GO:0051301">
    <property type="term" value="P:cell division"/>
    <property type="evidence" value="ECO:0007669"/>
    <property type="project" value="UniProtKB-KW"/>
</dbReference>
<dbReference type="PANTHER" id="PTHR10177">
    <property type="entry name" value="CYCLINS"/>
    <property type="match status" value="1"/>
</dbReference>
<dbReference type="EMBL" id="VEPZ02001421">
    <property type="protein sequence ID" value="KAE8673966.1"/>
    <property type="molecule type" value="Genomic_DNA"/>
</dbReference>